<organism evidence="3 4">
    <name type="scientific">Dyadobacter chenwenxiniae</name>
    <dbReference type="NCBI Taxonomy" id="2906456"/>
    <lineage>
        <taxon>Bacteria</taxon>
        <taxon>Pseudomonadati</taxon>
        <taxon>Bacteroidota</taxon>
        <taxon>Cytophagia</taxon>
        <taxon>Cytophagales</taxon>
        <taxon>Spirosomataceae</taxon>
        <taxon>Dyadobacter</taxon>
    </lineage>
</organism>
<dbReference type="InterPro" id="IPR053148">
    <property type="entry name" value="PD-DEXK-like_domain"/>
</dbReference>
<keyword evidence="4" id="KW-1185">Reference proteome</keyword>
<dbReference type="EMBL" id="JAJTTC010000015">
    <property type="protein sequence ID" value="MCF0065805.1"/>
    <property type="molecule type" value="Genomic_DNA"/>
</dbReference>
<dbReference type="Gene3D" id="3.40.1350.10">
    <property type="match status" value="1"/>
</dbReference>
<sequence>MSLDNSQIQFISDIKEKVRAAQYEALKAVNAHLLNLYWELSKAISEKQASGWSKSIVSSLSSELQREFPAMSGFSVANLWLISQFYSEYSVHENLVPLVREISWTKDVLTNQIENNTYEKYLLNQTNFEDVLPENLKKQAYLAVKDNYTFDFLNLADKHSESDLEESLIKNIREFLLEMGSDFTFVGNQYKVLVDKREYKIDLLLYHRKLQSLIAIDLKIGEFEPEHKGKMEFYLSVLNDKVRLPHENPAIGIIICKSKNRTIVEYSLRTATLPIGAATYQTTSSLPAEYQALLPSANVISQKLMHLLDSNH</sequence>
<reference evidence="3" key="1">
    <citation type="submission" date="2021-12" db="EMBL/GenBank/DDBJ databases">
        <title>Novel species in genus Dyadobacter.</title>
        <authorList>
            <person name="Ma C."/>
        </authorList>
    </citation>
    <scope>NUCLEOTIDE SEQUENCE</scope>
    <source>
        <strain evidence="3">LJ419</strain>
    </source>
</reference>
<dbReference type="InterPro" id="IPR009362">
    <property type="entry name" value="YhcG_C"/>
</dbReference>
<dbReference type="PANTHER" id="PTHR30547:SF0">
    <property type="entry name" value="BLR8175 PROTEIN"/>
    <property type="match status" value="1"/>
</dbReference>
<dbReference type="InterPro" id="IPR011856">
    <property type="entry name" value="tRNA_endonuc-like_dom_sf"/>
</dbReference>
<feature type="domain" description="YhcG N-terminal" evidence="2">
    <location>
        <begin position="13"/>
        <end position="138"/>
    </location>
</feature>
<evidence type="ECO:0000259" key="2">
    <source>
        <dbReference type="Pfam" id="PF17761"/>
    </source>
</evidence>
<dbReference type="Pfam" id="PF17761">
    <property type="entry name" value="DUF1016_N"/>
    <property type="match status" value="1"/>
</dbReference>
<evidence type="ECO:0000313" key="3">
    <source>
        <dbReference type="EMBL" id="MCF0065805.1"/>
    </source>
</evidence>
<gene>
    <name evidence="3" type="ORF">LXM26_30105</name>
</gene>
<dbReference type="RefSeq" id="WP_234658842.1">
    <property type="nucleotide sequence ID" value="NZ_JAJTTC010000015.1"/>
</dbReference>
<evidence type="ECO:0000313" key="4">
    <source>
        <dbReference type="Proteomes" id="UP001139000"/>
    </source>
</evidence>
<dbReference type="Pfam" id="PF06250">
    <property type="entry name" value="YhcG_C"/>
    <property type="match status" value="1"/>
</dbReference>
<feature type="domain" description="YhcG PDDEXK nuclease" evidence="1">
    <location>
        <begin position="143"/>
        <end position="294"/>
    </location>
</feature>
<dbReference type="AlphaFoldDB" id="A0A9X1PQY2"/>
<dbReference type="GO" id="GO:0003676">
    <property type="term" value="F:nucleic acid binding"/>
    <property type="evidence" value="ECO:0007669"/>
    <property type="project" value="InterPro"/>
</dbReference>
<dbReference type="Proteomes" id="UP001139000">
    <property type="component" value="Unassembled WGS sequence"/>
</dbReference>
<dbReference type="InterPro" id="IPR041527">
    <property type="entry name" value="YhcG_N"/>
</dbReference>
<accession>A0A9X1PQY2</accession>
<dbReference type="PANTHER" id="PTHR30547">
    <property type="entry name" value="UNCHARACTERIZED PROTEIN YHCG-RELATED"/>
    <property type="match status" value="1"/>
</dbReference>
<comment type="caution">
    <text evidence="3">The sequence shown here is derived from an EMBL/GenBank/DDBJ whole genome shotgun (WGS) entry which is preliminary data.</text>
</comment>
<evidence type="ECO:0000259" key="1">
    <source>
        <dbReference type="Pfam" id="PF06250"/>
    </source>
</evidence>
<protein>
    <submittedName>
        <fullName evidence="3">PDDEXK nuclease domain-containing protein</fullName>
    </submittedName>
</protein>
<name>A0A9X1PQY2_9BACT</name>
<proteinExistence type="predicted"/>